<evidence type="ECO:0000256" key="10">
    <source>
        <dbReference type="RuleBase" id="RU000578"/>
    </source>
</evidence>
<dbReference type="GO" id="GO:0006260">
    <property type="term" value="P:DNA replication"/>
    <property type="evidence" value="ECO:0007669"/>
    <property type="project" value="UniProtKB-UniRule"/>
</dbReference>
<dbReference type="OrthoDB" id="5289054at2"/>
<dbReference type="GO" id="GO:0000731">
    <property type="term" value="P:DNA synthesis involved in DNA repair"/>
    <property type="evidence" value="ECO:0007669"/>
    <property type="project" value="TreeGrafter"/>
</dbReference>
<feature type="domain" description="RecF/RecN/SMC N-terminal" evidence="11">
    <location>
        <begin position="4"/>
        <end position="350"/>
    </location>
</feature>
<evidence type="ECO:0000313" key="13">
    <source>
        <dbReference type="Proteomes" id="UP000075391"/>
    </source>
</evidence>
<dbReference type="HAMAP" id="MF_00365">
    <property type="entry name" value="RecF"/>
    <property type="match status" value="1"/>
</dbReference>
<reference evidence="12 13" key="1">
    <citation type="submission" date="2016-03" db="EMBL/GenBank/DDBJ databases">
        <authorList>
            <person name="Ploux O."/>
        </authorList>
    </citation>
    <scope>NUCLEOTIDE SEQUENCE [LARGE SCALE GENOMIC DNA]</scope>
    <source>
        <strain evidence="12 13">BER2</strain>
    </source>
</reference>
<evidence type="ECO:0000256" key="7">
    <source>
        <dbReference type="ARBA" id="ARBA00022840"/>
    </source>
</evidence>
<dbReference type="Gene3D" id="1.20.1050.90">
    <property type="entry name" value="RecF/RecN/SMC, N-terminal domain"/>
    <property type="match status" value="1"/>
</dbReference>
<dbReference type="Gene3D" id="3.40.50.300">
    <property type="entry name" value="P-loop containing nucleotide triphosphate hydrolases"/>
    <property type="match status" value="1"/>
</dbReference>
<keyword evidence="9 10" id="KW-0234">DNA repair</keyword>
<dbReference type="PROSITE" id="PS00618">
    <property type="entry name" value="RECF_2"/>
    <property type="match status" value="1"/>
</dbReference>
<dbReference type="GO" id="GO:0005524">
    <property type="term" value="F:ATP binding"/>
    <property type="evidence" value="ECO:0007669"/>
    <property type="project" value="UniProtKB-UniRule"/>
</dbReference>
<keyword evidence="9 10" id="KW-0742">SOS response</keyword>
<protein>
    <recommendedName>
        <fullName evidence="3 9">DNA replication and repair protein RecF</fullName>
    </recommendedName>
</protein>
<dbReference type="InterPro" id="IPR001238">
    <property type="entry name" value="DNA-binding_RecF"/>
</dbReference>
<dbReference type="AlphaFoldDB" id="A0A150WWL5"/>
<dbReference type="GO" id="GO:0009432">
    <property type="term" value="P:SOS response"/>
    <property type="evidence" value="ECO:0007669"/>
    <property type="project" value="UniProtKB-UniRule"/>
</dbReference>
<dbReference type="GO" id="GO:0005737">
    <property type="term" value="C:cytoplasm"/>
    <property type="evidence" value="ECO:0007669"/>
    <property type="project" value="UniProtKB-SubCell"/>
</dbReference>
<organism evidence="12 13">
    <name type="scientific">Bdellovibrio bacteriovorus</name>
    <dbReference type="NCBI Taxonomy" id="959"/>
    <lineage>
        <taxon>Bacteria</taxon>
        <taxon>Pseudomonadati</taxon>
        <taxon>Bdellovibrionota</taxon>
        <taxon>Bdellovibrionia</taxon>
        <taxon>Bdellovibrionales</taxon>
        <taxon>Pseudobdellovibrionaceae</taxon>
        <taxon>Bdellovibrio</taxon>
    </lineage>
</organism>
<dbReference type="Pfam" id="PF02463">
    <property type="entry name" value="SMC_N"/>
    <property type="match status" value="1"/>
</dbReference>
<evidence type="ECO:0000256" key="6">
    <source>
        <dbReference type="ARBA" id="ARBA00022741"/>
    </source>
</evidence>
<comment type="subcellular location">
    <subcellularLocation>
        <location evidence="1 9 10">Cytoplasm</location>
    </subcellularLocation>
</comment>
<keyword evidence="5 9" id="KW-0235">DNA replication</keyword>
<proteinExistence type="inferred from homology"/>
<keyword evidence="7 9" id="KW-0067">ATP-binding</keyword>
<evidence type="ECO:0000256" key="5">
    <source>
        <dbReference type="ARBA" id="ARBA00022705"/>
    </source>
</evidence>
<dbReference type="Proteomes" id="UP000075391">
    <property type="component" value="Unassembled WGS sequence"/>
</dbReference>
<evidence type="ECO:0000256" key="4">
    <source>
        <dbReference type="ARBA" id="ARBA00022490"/>
    </source>
</evidence>
<dbReference type="GO" id="GO:0006302">
    <property type="term" value="P:double-strand break repair"/>
    <property type="evidence" value="ECO:0007669"/>
    <property type="project" value="TreeGrafter"/>
</dbReference>
<evidence type="ECO:0000256" key="1">
    <source>
        <dbReference type="ARBA" id="ARBA00004496"/>
    </source>
</evidence>
<dbReference type="EMBL" id="LUKF01000001">
    <property type="protein sequence ID" value="KYG70871.1"/>
    <property type="molecule type" value="Genomic_DNA"/>
</dbReference>
<accession>A0A150WWL5</accession>
<evidence type="ECO:0000256" key="3">
    <source>
        <dbReference type="ARBA" id="ARBA00020170"/>
    </source>
</evidence>
<keyword evidence="8 9" id="KW-0238">DNA-binding</keyword>
<dbReference type="InterPro" id="IPR042174">
    <property type="entry name" value="RecF_2"/>
</dbReference>
<dbReference type="PANTHER" id="PTHR32182">
    <property type="entry name" value="DNA REPLICATION AND REPAIR PROTEIN RECF"/>
    <property type="match status" value="1"/>
</dbReference>
<comment type="function">
    <text evidence="9 10">The RecF protein is involved in DNA metabolism; it is required for DNA replication and normal SOS inducibility. RecF binds preferentially to single-stranded, linear DNA. It also seems to bind ATP.</text>
</comment>
<comment type="caution">
    <text evidence="12">The sequence shown here is derived from an EMBL/GenBank/DDBJ whole genome shotgun (WGS) entry which is preliminary data.</text>
</comment>
<gene>
    <name evidence="9" type="primary">recF</name>
    <name evidence="12" type="ORF">AZI85_02780</name>
</gene>
<dbReference type="GO" id="GO:0003697">
    <property type="term" value="F:single-stranded DNA binding"/>
    <property type="evidence" value="ECO:0007669"/>
    <property type="project" value="UniProtKB-UniRule"/>
</dbReference>
<feature type="binding site" evidence="9">
    <location>
        <begin position="30"/>
        <end position="37"/>
    </location>
    <ligand>
        <name>ATP</name>
        <dbReference type="ChEBI" id="CHEBI:30616"/>
    </ligand>
</feature>
<dbReference type="InterPro" id="IPR003395">
    <property type="entry name" value="RecF/RecN/SMC_N"/>
</dbReference>
<evidence type="ECO:0000256" key="2">
    <source>
        <dbReference type="ARBA" id="ARBA00008016"/>
    </source>
</evidence>
<evidence type="ECO:0000256" key="9">
    <source>
        <dbReference type="HAMAP-Rule" id="MF_00365"/>
    </source>
</evidence>
<dbReference type="PANTHER" id="PTHR32182:SF0">
    <property type="entry name" value="DNA REPLICATION AND REPAIR PROTEIN RECF"/>
    <property type="match status" value="1"/>
</dbReference>
<sequence length="375" mass="42689">MIFEKLRLVNFRNYRDVVVPFSPRVNVFVGENGQGKTNLLEAMYLISQGDSFRYSDNRTLINSNNQEALIQALITQNDLHYKLKLGLSKSRKVLTLNDKKVSSTDVRKIFASVVFSPESLASIKEGADHRRELVDELLITFERKNADLIAEYRKALKTRNKILKNYLEGLNDKTVTVNLLDALNPQFLRLAADLSYARITALAGLSKDFNNAMQYISKNDAVDISVEYVISDQNAVGFSREQVQFALQKRMNELHDAELSSGTSLVGPHKHDIVFLYGQKDSRFYCSQGQQRAIILSFKMAQIVYHRKAHGTYPVLMLDDVLSELDKAKRDALITFLHEINTQIFVTTTDFTLPESFSLDQLSVLRIKDGHILDE</sequence>
<dbReference type="InterPro" id="IPR018078">
    <property type="entry name" value="DNA-binding_RecF_CS"/>
</dbReference>
<dbReference type="InterPro" id="IPR027417">
    <property type="entry name" value="P-loop_NTPase"/>
</dbReference>
<keyword evidence="6 9" id="KW-0547">Nucleotide-binding</keyword>
<evidence type="ECO:0000259" key="11">
    <source>
        <dbReference type="Pfam" id="PF02463"/>
    </source>
</evidence>
<dbReference type="SUPFAM" id="SSF52540">
    <property type="entry name" value="P-loop containing nucleoside triphosphate hydrolases"/>
    <property type="match status" value="1"/>
</dbReference>
<keyword evidence="4 9" id="KW-0963">Cytoplasm</keyword>
<dbReference type="NCBIfam" id="TIGR00611">
    <property type="entry name" value="recf"/>
    <property type="match status" value="1"/>
</dbReference>
<evidence type="ECO:0000256" key="8">
    <source>
        <dbReference type="ARBA" id="ARBA00023125"/>
    </source>
</evidence>
<evidence type="ECO:0000313" key="12">
    <source>
        <dbReference type="EMBL" id="KYG70871.1"/>
    </source>
</evidence>
<dbReference type="RefSeq" id="WP_063242614.1">
    <property type="nucleotide sequence ID" value="NZ_CP168967.1"/>
</dbReference>
<keyword evidence="9 10" id="KW-0227">DNA damage</keyword>
<comment type="similarity">
    <text evidence="2 9 10">Belongs to the RecF family.</text>
</comment>
<name>A0A150WWL5_BDEBC</name>